<name>A0ACC1SAA5_9APHY</name>
<evidence type="ECO:0000313" key="2">
    <source>
        <dbReference type="Proteomes" id="UP001148662"/>
    </source>
</evidence>
<accession>A0ACC1SAA5</accession>
<dbReference type="EMBL" id="JANHOG010001538">
    <property type="protein sequence ID" value="KAJ3535445.1"/>
    <property type="molecule type" value="Genomic_DNA"/>
</dbReference>
<dbReference type="Proteomes" id="UP001148662">
    <property type="component" value="Unassembled WGS sequence"/>
</dbReference>
<proteinExistence type="predicted"/>
<reference evidence="1" key="1">
    <citation type="submission" date="2022-07" db="EMBL/GenBank/DDBJ databases">
        <title>Genome Sequence of Phlebia brevispora.</title>
        <authorList>
            <person name="Buettner E."/>
        </authorList>
    </citation>
    <scope>NUCLEOTIDE SEQUENCE</scope>
    <source>
        <strain evidence="1">MPL23</strain>
    </source>
</reference>
<evidence type="ECO:0000313" key="1">
    <source>
        <dbReference type="EMBL" id="KAJ3535445.1"/>
    </source>
</evidence>
<protein>
    <submittedName>
        <fullName evidence="1">Uncharacterized protein</fullName>
    </submittedName>
</protein>
<sequence length="156" mass="17057">MQFLFFLLLTASSTFHYGLALTFRAADISSLAVVEQQGMHYTDNGQTKPFEDIITSHGANAARVRVWTAGQYDLSYALALGKRVKAAGMTLVVDLHFSDTWADPGHQAIPSGWPTTLSGLNTEIYTYTQNVVQSFANQGTPIDILQVCVRPFLALG</sequence>
<comment type="caution">
    <text evidence="1">The sequence shown here is derived from an EMBL/GenBank/DDBJ whole genome shotgun (WGS) entry which is preliminary data.</text>
</comment>
<keyword evidence="2" id="KW-1185">Reference proteome</keyword>
<gene>
    <name evidence="1" type="ORF">NM688_g6978</name>
</gene>
<organism evidence="1 2">
    <name type="scientific">Phlebia brevispora</name>
    <dbReference type="NCBI Taxonomy" id="194682"/>
    <lineage>
        <taxon>Eukaryota</taxon>
        <taxon>Fungi</taxon>
        <taxon>Dikarya</taxon>
        <taxon>Basidiomycota</taxon>
        <taxon>Agaricomycotina</taxon>
        <taxon>Agaricomycetes</taxon>
        <taxon>Polyporales</taxon>
        <taxon>Meruliaceae</taxon>
        <taxon>Phlebia</taxon>
    </lineage>
</organism>